<keyword evidence="3 7" id="KW-0812">Transmembrane</keyword>
<dbReference type="InterPro" id="IPR052053">
    <property type="entry name" value="IM_YidH-like"/>
</dbReference>
<dbReference type="PANTHER" id="PTHR34187:SF2">
    <property type="entry name" value="DUF202 DOMAIN-CONTAINING PROTEIN"/>
    <property type="match status" value="1"/>
</dbReference>
<evidence type="ECO:0000313" key="10">
    <source>
        <dbReference type="Proteomes" id="UP001174694"/>
    </source>
</evidence>
<evidence type="ECO:0000259" key="8">
    <source>
        <dbReference type="Pfam" id="PF02656"/>
    </source>
</evidence>
<feature type="transmembrane region" description="Helical" evidence="7">
    <location>
        <begin position="264"/>
        <end position="286"/>
    </location>
</feature>
<comment type="caution">
    <text evidence="9">The sequence shown here is derived from an EMBL/GenBank/DDBJ whole genome shotgun (WGS) entry which is preliminary data.</text>
</comment>
<feature type="transmembrane region" description="Helical" evidence="7">
    <location>
        <begin position="185"/>
        <end position="206"/>
    </location>
</feature>
<feature type="compositionally biased region" description="Polar residues" evidence="6">
    <location>
        <begin position="14"/>
        <end position="30"/>
    </location>
</feature>
<evidence type="ECO:0000256" key="2">
    <source>
        <dbReference type="ARBA" id="ARBA00022475"/>
    </source>
</evidence>
<dbReference type="Proteomes" id="UP001174694">
    <property type="component" value="Unassembled WGS sequence"/>
</dbReference>
<evidence type="ECO:0000256" key="4">
    <source>
        <dbReference type="ARBA" id="ARBA00022989"/>
    </source>
</evidence>
<feature type="transmembrane region" description="Helical" evidence="7">
    <location>
        <begin position="226"/>
        <end position="243"/>
    </location>
</feature>
<name>A0AA38R2Z3_9PEZI</name>
<evidence type="ECO:0000256" key="5">
    <source>
        <dbReference type="ARBA" id="ARBA00023136"/>
    </source>
</evidence>
<evidence type="ECO:0000256" key="1">
    <source>
        <dbReference type="ARBA" id="ARBA00004651"/>
    </source>
</evidence>
<proteinExistence type="predicted"/>
<dbReference type="PANTHER" id="PTHR34187">
    <property type="entry name" value="FGR18P"/>
    <property type="match status" value="1"/>
</dbReference>
<organism evidence="9 10">
    <name type="scientific">Pleurostoma richardsiae</name>
    <dbReference type="NCBI Taxonomy" id="41990"/>
    <lineage>
        <taxon>Eukaryota</taxon>
        <taxon>Fungi</taxon>
        <taxon>Dikarya</taxon>
        <taxon>Ascomycota</taxon>
        <taxon>Pezizomycotina</taxon>
        <taxon>Sordariomycetes</taxon>
        <taxon>Sordariomycetidae</taxon>
        <taxon>Calosphaeriales</taxon>
        <taxon>Pleurostomataceae</taxon>
        <taxon>Pleurostoma</taxon>
    </lineage>
</organism>
<keyword evidence="10" id="KW-1185">Reference proteome</keyword>
<evidence type="ECO:0000256" key="7">
    <source>
        <dbReference type="SAM" id="Phobius"/>
    </source>
</evidence>
<accession>A0AA38R2Z3</accession>
<feature type="region of interest" description="Disordered" evidence="6">
    <location>
        <begin position="1"/>
        <end position="32"/>
    </location>
</feature>
<evidence type="ECO:0000256" key="3">
    <source>
        <dbReference type="ARBA" id="ARBA00022692"/>
    </source>
</evidence>
<keyword evidence="2" id="KW-1003">Cell membrane</keyword>
<feature type="compositionally biased region" description="Low complexity" evidence="6">
    <location>
        <begin position="85"/>
        <end position="96"/>
    </location>
</feature>
<keyword evidence="5 7" id="KW-0472">Membrane</keyword>
<feature type="region of interest" description="Disordered" evidence="6">
    <location>
        <begin position="49"/>
        <end position="151"/>
    </location>
</feature>
<protein>
    <recommendedName>
        <fullName evidence="8">DUF202 domain-containing protein</fullName>
    </recommendedName>
</protein>
<dbReference type="Pfam" id="PF02656">
    <property type="entry name" value="DUF202"/>
    <property type="match status" value="1"/>
</dbReference>
<keyword evidence="4 7" id="KW-1133">Transmembrane helix</keyword>
<comment type="subcellular location">
    <subcellularLocation>
        <location evidence="1">Cell membrane</location>
        <topology evidence="1">Multi-pass membrane protein</topology>
    </subcellularLocation>
</comment>
<evidence type="ECO:0000313" key="9">
    <source>
        <dbReference type="EMBL" id="KAJ9133985.1"/>
    </source>
</evidence>
<dbReference type="InterPro" id="IPR003807">
    <property type="entry name" value="DUF202"/>
</dbReference>
<feature type="compositionally biased region" description="Polar residues" evidence="6">
    <location>
        <begin position="98"/>
        <end position="112"/>
    </location>
</feature>
<evidence type="ECO:0000256" key="6">
    <source>
        <dbReference type="SAM" id="MobiDB-lite"/>
    </source>
</evidence>
<dbReference type="AlphaFoldDB" id="A0AA38R2Z3"/>
<sequence length="294" mass="31571">MAGDVDAPPPTLQLRRSNTGRSSPSSARRQITQDRINDIIETGLARAESMSVTLSPRMQPLLRPDSAPAAHEEDIDPDETTGIFAPPSSERSAPAALNYQTTGPSPRSTLTQRGRRTATGQAVKPSGRQGREGGDPAGGDSSGAEGDGAEGEKAWWRKTLAQFQSVELENKGSVARDHLALERTFLAWLRTSLTFASIGIAITQLFRLNTSLGENSQETLRHLGKPLGAVFLAISILVLFLGYHRYFQGQQWVIKGKFPASRGTVMLVSLVAFLLMVVSLVVVIVVQPVEGGGT</sequence>
<dbReference type="EMBL" id="JANBVO010000046">
    <property type="protein sequence ID" value="KAJ9133985.1"/>
    <property type="molecule type" value="Genomic_DNA"/>
</dbReference>
<gene>
    <name evidence="9" type="ORF">NKR23_g10404</name>
</gene>
<dbReference type="GO" id="GO:0005886">
    <property type="term" value="C:plasma membrane"/>
    <property type="evidence" value="ECO:0007669"/>
    <property type="project" value="UniProtKB-SubCell"/>
</dbReference>
<feature type="domain" description="DUF202" evidence="8">
    <location>
        <begin position="176"/>
        <end position="250"/>
    </location>
</feature>
<reference evidence="9" key="1">
    <citation type="submission" date="2022-07" db="EMBL/GenBank/DDBJ databases">
        <title>Fungi with potential for degradation of polypropylene.</title>
        <authorList>
            <person name="Gostincar C."/>
        </authorList>
    </citation>
    <scope>NUCLEOTIDE SEQUENCE</scope>
    <source>
        <strain evidence="9">EXF-13308</strain>
    </source>
</reference>